<evidence type="ECO:0000256" key="6">
    <source>
        <dbReference type="SAM" id="SignalP"/>
    </source>
</evidence>
<accession>A0A449I2X4</accession>
<name>A0A449I2X4_9BACE</name>
<feature type="signal peptide" evidence="6">
    <location>
        <begin position="1"/>
        <end position="23"/>
    </location>
</feature>
<dbReference type="InterPro" id="IPR011990">
    <property type="entry name" value="TPR-like_helical_dom_sf"/>
</dbReference>
<evidence type="ECO:0000259" key="7">
    <source>
        <dbReference type="Pfam" id="PF07980"/>
    </source>
</evidence>
<proteinExistence type="inferred from homology"/>
<dbReference type="InterPro" id="IPR012944">
    <property type="entry name" value="SusD_RagB_dom"/>
</dbReference>
<evidence type="ECO:0000256" key="5">
    <source>
        <dbReference type="ARBA" id="ARBA00023237"/>
    </source>
</evidence>
<dbReference type="Proteomes" id="UP000396835">
    <property type="component" value="Unassembled WGS sequence"/>
</dbReference>
<dbReference type="Gene3D" id="1.25.40.390">
    <property type="match status" value="1"/>
</dbReference>
<evidence type="ECO:0000256" key="1">
    <source>
        <dbReference type="ARBA" id="ARBA00004442"/>
    </source>
</evidence>
<keyword evidence="3 6" id="KW-0732">Signal</keyword>
<dbReference type="Pfam" id="PF07980">
    <property type="entry name" value="SusD_RagB"/>
    <property type="match status" value="1"/>
</dbReference>
<evidence type="ECO:0000256" key="3">
    <source>
        <dbReference type="ARBA" id="ARBA00022729"/>
    </source>
</evidence>
<feature type="domain" description="RagB/SusD" evidence="7">
    <location>
        <begin position="432"/>
        <end position="511"/>
    </location>
</feature>
<evidence type="ECO:0000256" key="4">
    <source>
        <dbReference type="ARBA" id="ARBA00023136"/>
    </source>
</evidence>
<organism evidence="8 9">
    <name type="scientific">Prevotella heparinolytica</name>
    <dbReference type="NCBI Taxonomy" id="28113"/>
    <lineage>
        <taxon>Bacteria</taxon>
        <taxon>Pseudomonadati</taxon>
        <taxon>Bacteroidota</taxon>
        <taxon>Bacteroidia</taxon>
        <taxon>Bacteroidales</taxon>
        <taxon>Bacteroidaceae</taxon>
        <taxon>Bacteroides</taxon>
    </lineage>
</organism>
<dbReference type="AlphaFoldDB" id="A0A449I2X4"/>
<dbReference type="RefSeq" id="WP_131752066.1">
    <property type="nucleotide sequence ID" value="NZ_CAACYH010000004.1"/>
</dbReference>
<dbReference type="GO" id="GO:0009279">
    <property type="term" value="C:cell outer membrane"/>
    <property type="evidence" value="ECO:0007669"/>
    <property type="project" value="UniProtKB-SubCell"/>
</dbReference>
<comment type="subcellular location">
    <subcellularLocation>
        <location evidence="1">Cell outer membrane</location>
    </subcellularLocation>
</comment>
<dbReference type="OrthoDB" id="1100079at2"/>
<keyword evidence="5" id="KW-0998">Cell outer membrane</keyword>
<dbReference type="EMBL" id="CAACYH010000004">
    <property type="protein sequence ID" value="VFB13820.1"/>
    <property type="molecule type" value="Genomic_DNA"/>
</dbReference>
<feature type="chain" id="PRO_5019227007" evidence="6">
    <location>
        <begin position="24"/>
        <end position="571"/>
    </location>
</feature>
<gene>
    <name evidence="8" type="ORF">NCTC7812_01350</name>
</gene>
<dbReference type="PROSITE" id="PS51257">
    <property type="entry name" value="PROKAR_LIPOPROTEIN"/>
    <property type="match status" value="1"/>
</dbReference>
<evidence type="ECO:0000313" key="8">
    <source>
        <dbReference type="EMBL" id="VFB13820.1"/>
    </source>
</evidence>
<dbReference type="SUPFAM" id="SSF48452">
    <property type="entry name" value="TPR-like"/>
    <property type="match status" value="1"/>
</dbReference>
<evidence type="ECO:0000256" key="2">
    <source>
        <dbReference type="ARBA" id="ARBA00006275"/>
    </source>
</evidence>
<sequence>MKTRTIFRNAALWLLLVPSISSCIEETFPQSGTATAQQVAESPAAQMGQINAIVNFVNAYNAYGQYYSFDFGYSAFGITRDVMCEDFYVYDAYYDYFSSFGRCRNLSASSMGNAIYYYYYKFLNNTNNLLRVVDEATAGETSKRYIGIAKTFRAMIYMDMARFYEYKKTGIAKLDDEARENGVYGLTVPIVTEQTTETDARNNPRAPFYTMYKFILDDLESAGALLNDYVRPRKNLPDKAVVNGLKARLWLEIATRTEKSPEDLSAIKEHVSQEVTSAADCYAKAARYAREAIDQSGAIPLTEEEWFGGKDYTTAFNSIGSASWIWGSMLTKDNLYSDYVNFIGMISPEQNFGVGNYYYWAIRTISSRLFEQIADDDWRKATWIAPKDAGQLPGKKYRTILPPNYFTYLPAYTNLKFKPKEGNVDDYKIGAVVDYPLMRVEEMYFIEAEAIAGSRGVAEGVAALQSFMQTYRYASYTCTAGTMDEFRQALMLQKRIEFWGEGIIYWDYKRLNLSVTRGYPGTNCPVGFRLNSIEGYCAPWFTLYFSKFESNQNKAIVLNPDPSAAIPEWEE</sequence>
<evidence type="ECO:0000313" key="9">
    <source>
        <dbReference type="Proteomes" id="UP000396835"/>
    </source>
</evidence>
<comment type="similarity">
    <text evidence="2">Belongs to the SusD family.</text>
</comment>
<protein>
    <submittedName>
        <fullName evidence="8">RagB/SusD domain-containing protein</fullName>
    </submittedName>
</protein>
<reference evidence="8 9" key="1">
    <citation type="submission" date="2019-02" db="EMBL/GenBank/DDBJ databases">
        <authorList>
            <consortium name="Pathogen Informatics"/>
        </authorList>
    </citation>
    <scope>NUCLEOTIDE SEQUENCE [LARGE SCALE GENOMIC DNA]</scope>
    <source>
        <strain evidence="8 9">3012STDY7078512</strain>
    </source>
</reference>
<keyword evidence="4" id="KW-0472">Membrane</keyword>